<reference evidence="2 3" key="1">
    <citation type="journal article" date="2022" name="Nat. Ecol. Evol.">
        <title>A masculinizing supergene underlies an exaggerated male reproductive morph in a spider.</title>
        <authorList>
            <person name="Hendrickx F."/>
            <person name="De Corte Z."/>
            <person name="Sonet G."/>
            <person name="Van Belleghem S.M."/>
            <person name="Kostlbacher S."/>
            <person name="Vangestel C."/>
        </authorList>
    </citation>
    <scope>NUCLEOTIDE SEQUENCE [LARGE SCALE GENOMIC DNA]</scope>
    <source>
        <strain evidence="2">W744_W776</strain>
    </source>
</reference>
<organism evidence="2 3">
    <name type="scientific">Oedothorax gibbosus</name>
    <dbReference type="NCBI Taxonomy" id="931172"/>
    <lineage>
        <taxon>Eukaryota</taxon>
        <taxon>Metazoa</taxon>
        <taxon>Ecdysozoa</taxon>
        <taxon>Arthropoda</taxon>
        <taxon>Chelicerata</taxon>
        <taxon>Arachnida</taxon>
        <taxon>Araneae</taxon>
        <taxon>Araneomorphae</taxon>
        <taxon>Entelegynae</taxon>
        <taxon>Araneoidea</taxon>
        <taxon>Linyphiidae</taxon>
        <taxon>Erigoninae</taxon>
        <taxon>Oedothorax</taxon>
    </lineage>
</organism>
<protein>
    <submittedName>
        <fullName evidence="2">Uncharacterized protein</fullName>
    </submittedName>
</protein>
<dbReference type="Proteomes" id="UP000827092">
    <property type="component" value="Unassembled WGS sequence"/>
</dbReference>
<evidence type="ECO:0000313" key="3">
    <source>
        <dbReference type="Proteomes" id="UP000827092"/>
    </source>
</evidence>
<keyword evidence="1" id="KW-0472">Membrane</keyword>
<gene>
    <name evidence="2" type="ORF">JTE90_005499</name>
</gene>
<keyword evidence="1" id="KW-0812">Transmembrane</keyword>
<proteinExistence type="predicted"/>
<dbReference type="EMBL" id="JAFNEN010000264">
    <property type="protein sequence ID" value="KAG8187645.1"/>
    <property type="molecule type" value="Genomic_DNA"/>
</dbReference>
<feature type="transmembrane region" description="Helical" evidence="1">
    <location>
        <begin position="28"/>
        <end position="49"/>
    </location>
</feature>
<accession>A0AAV6UTR0</accession>
<keyword evidence="3" id="KW-1185">Reference proteome</keyword>
<evidence type="ECO:0000313" key="2">
    <source>
        <dbReference type="EMBL" id="KAG8187645.1"/>
    </source>
</evidence>
<keyword evidence="1" id="KW-1133">Transmembrane helix</keyword>
<sequence length="69" mass="7848">MLSIRAGTPNCLFKTESSKKNFFLHQDLAKMLSVHLLAASLLNLLLNLFQDARLQFRYFSILAFKSANS</sequence>
<comment type="caution">
    <text evidence="2">The sequence shown here is derived from an EMBL/GenBank/DDBJ whole genome shotgun (WGS) entry which is preliminary data.</text>
</comment>
<name>A0AAV6UTR0_9ARAC</name>
<evidence type="ECO:0000256" key="1">
    <source>
        <dbReference type="SAM" id="Phobius"/>
    </source>
</evidence>
<dbReference type="AlphaFoldDB" id="A0AAV6UTR0"/>